<gene>
    <name evidence="1" type="ORF">KOY48_02750</name>
</gene>
<dbReference type="InterPro" id="IPR029058">
    <property type="entry name" value="AB_hydrolase_fold"/>
</dbReference>
<dbReference type="Proteomes" id="UP000679129">
    <property type="component" value="Chromosome"/>
</dbReference>
<dbReference type="GO" id="GO:0016787">
    <property type="term" value="F:hydrolase activity"/>
    <property type="evidence" value="ECO:0007669"/>
    <property type="project" value="UniProtKB-KW"/>
</dbReference>
<organism evidence="1 2">
    <name type="scientific">Candidatus Minimicrobia naudis</name>
    <dbReference type="NCBI Taxonomy" id="2841263"/>
    <lineage>
        <taxon>Bacteria</taxon>
        <taxon>Candidatus Saccharimonadota</taxon>
        <taxon>Candidatus Saccharimonadota incertae sedis</taxon>
        <taxon>Candidatus Minimicrobia</taxon>
    </lineage>
</organism>
<evidence type="ECO:0000313" key="2">
    <source>
        <dbReference type="Proteomes" id="UP000679129"/>
    </source>
</evidence>
<proteinExistence type="predicted"/>
<keyword evidence="2" id="KW-1185">Reference proteome</keyword>
<dbReference type="EMBL" id="CP076460">
    <property type="protein sequence ID" value="QWQ32716.1"/>
    <property type="molecule type" value="Genomic_DNA"/>
</dbReference>
<reference evidence="1" key="1">
    <citation type="submission" date="2021-06" db="EMBL/GenBank/DDBJ databases">
        <title>An adapted protocol for Saccharibacteria cultivation: two new species join this phylum of Candidate Phyla Radiations.</title>
        <authorList>
            <person name="Ibrahim A."/>
            <person name="Maatouk M."/>
            <person name="Zgheib R."/>
            <person name="Haddad G."/>
            <person name="Bou Khalil J."/>
            <person name="Raoult D."/>
            <person name="Bittar F."/>
        </authorList>
    </citation>
    <scope>NUCLEOTIDE SEQUENCE</scope>
    <source>
        <strain evidence="1">IHU1</strain>
    </source>
</reference>
<dbReference type="SUPFAM" id="SSF53474">
    <property type="entry name" value="alpha/beta-Hydrolases"/>
    <property type="match status" value="1"/>
</dbReference>
<dbReference type="AlphaFoldDB" id="A0A8F1MD33"/>
<sequence length="59" mass="6525">MICWVLAVRPSLIGKSYNVHDRAASIVATLRREFITRVDIVIGHSMGSLAAVELAKQYP</sequence>
<dbReference type="KEGG" id="mnd:KOY48_02750"/>
<name>A0A8F1MD33_9BACT</name>
<protein>
    <submittedName>
        <fullName evidence="1">Alpha/beta hydrolase</fullName>
    </submittedName>
</protein>
<accession>A0A8F1MD33</accession>
<dbReference type="Gene3D" id="3.40.50.1820">
    <property type="entry name" value="alpha/beta hydrolase"/>
    <property type="match status" value="1"/>
</dbReference>
<evidence type="ECO:0000313" key="1">
    <source>
        <dbReference type="EMBL" id="QWQ32716.1"/>
    </source>
</evidence>
<keyword evidence="1" id="KW-0378">Hydrolase</keyword>